<evidence type="ECO:0000313" key="1">
    <source>
        <dbReference type="EMBL" id="RYR47567.1"/>
    </source>
</evidence>
<protein>
    <submittedName>
        <fullName evidence="1">Uncharacterized protein</fullName>
    </submittedName>
</protein>
<name>A0A445C9C0_ARAHY</name>
<sequence>MNHTNPKLLRFNGPHIQLRPIRIRRNQRQSVQQVQLPSILQFQTQIPTILHRKPKLPLSTILINHESPLNCGTRFCDVIMSNFRTFATRSCSMESMIACSSKRRSSMRSVNPNHILPSVWR</sequence>
<dbReference type="AlphaFoldDB" id="A0A445C9C0"/>
<proteinExistence type="predicted"/>
<comment type="caution">
    <text evidence="1">The sequence shown here is derived from an EMBL/GenBank/DDBJ whole genome shotgun (WGS) entry which is preliminary data.</text>
</comment>
<dbReference type="Proteomes" id="UP000289738">
    <property type="component" value="Chromosome A07"/>
</dbReference>
<accession>A0A445C9C0</accession>
<evidence type="ECO:0000313" key="2">
    <source>
        <dbReference type="Proteomes" id="UP000289738"/>
    </source>
</evidence>
<gene>
    <name evidence="1" type="ORF">Ahy_A07g033502</name>
</gene>
<keyword evidence="2" id="KW-1185">Reference proteome</keyword>
<organism evidence="1 2">
    <name type="scientific">Arachis hypogaea</name>
    <name type="common">Peanut</name>
    <dbReference type="NCBI Taxonomy" id="3818"/>
    <lineage>
        <taxon>Eukaryota</taxon>
        <taxon>Viridiplantae</taxon>
        <taxon>Streptophyta</taxon>
        <taxon>Embryophyta</taxon>
        <taxon>Tracheophyta</taxon>
        <taxon>Spermatophyta</taxon>
        <taxon>Magnoliopsida</taxon>
        <taxon>eudicotyledons</taxon>
        <taxon>Gunneridae</taxon>
        <taxon>Pentapetalae</taxon>
        <taxon>rosids</taxon>
        <taxon>fabids</taxon>
        <taxon>Fabales</taxon>
        <taxon>Fabaceae</taxon>
        <taxon>Papilionoideae</taxon>
        <taxon>50 kb inversion clade</taxon>
        <taxon>dalbergioids sensu lato</taxon>
        <taxon>Dalbergieae</taxon>
        <taxon>Pterocarpus clade</taxon>
        <taxon>Arachis</taxon>
    </lineage>
</organism>
<reference evidence="1 2" key="1">
    <citation type="submission" date="2019-01" db="EMBL/GenBank/DDBJ databases">
        <title>Sequencing of cultivated peanut Arachis hypogaea provides insights into genome evolution and oil improvement.</title>
        <authorList>
            <person name="Chen X."/>
        </authorList>
    </citation>
    <scope>NUCLEOTIDE SEQUENCE [LARGE SCALE GENOMIC DNA]</scope>
    <source>
        <strain evidence="2">cv. Fuhuasheng</strain>
        <tissue evidence="1">Leaves</tissue>
    </source>
</reference>
<dbReference type="EMBL" id="SDMP01000007">
    <property type="protein sequence ID" value="RYR47567.1"/>
    <property type="molecule type" value="Genomic_DNA"/>
</dbReference>